<protein>
    <submittedName>
        <fullName evidence="5">Patatin</fullName>
    </submittedName>
</protein>
<evidence type="ECO:0000313" key="5">
    <source>
        <dbReference type="EMBL" id="ABZ71574.1"/>
    </source>
</evidence>
<feature type="short sequence motif" description="GXGXXG" evidence="2">
    <location>
        <begin position="66"/>
        <end position="71"/>
    </location>
</feature>
<reference evidence="5" key="1">
    <citation type="submission" date="2008-01" db="EMBL/GenBank/DDBJ databases">
        <title>Complete sequence of chromosome of Caulobacter sp. K31.</title>
        <authorList>
            <consortium name="US DOE Joint Genome Institute"/>
            <person name="Copeland A."/>
            <person name="Lucas S."/>
            <person name="Lapidus A."/>
            <person name="Barry K."/>
            <person name="Glavina del Rio T."/>
            <person name="Dalin E."/>
            <person name="Tice H."/>
            <person name="Pitluck S."/>
            <person name="Bruce D."/>
            <person name="Goodwin L."/>
            <person name="Thompson L.S."/>
            <person name="Brettin T."/>
            <person name="Detter J.C."/>
            <person name="Han C."/>
            <person name="Schmutz J."/>
            <person name="Larimer F."/>
            <person name="Land M."/>
            <person name="Hauser L."/>
            <person name="Kyrpides N."/>
            <person name="Kim E."/>
            <person name="Stephens C."/>
            <person name="Richardson P."/>
        </authorList>
    </citation>
    <scope>NUCLEOTIDE SEQUENCE [LARGE SCALE GENOMIC DNA]</scope>
    <source>
        <strain evidence="5">K31</strain>
    </source>
</reference>
<dbReference type="Pfam" id="PF01734">
    <property type="entry name" value="Patatin"/>
    <property type="match status" value="1"/>
</dbReference>
<accession>B0SVV6</accession>
<keyword evidence="2" id="KW-0378">Hydrolase</keyword>
<dbReference type="GO" id="GO:0016042">
    <property type="term" value="P:lipid catabolic process"/>
    <property type="evidence" value="ECO:0007669"/>
    <property type="project" value="UniProtKB-UniRule"/>
</dbReference>
<dbReference type="HOGENOM" id="CLU_048550_0_0_5"/>
<dbReference type="Gene3D" id="3.40.1090.10">
    <property type="entry name" value="Cytosolic phospholipase A2 catalytic domain"/>
    <property type="match status" value="1"/>
</dbReference>
<evidence type="ECO:0000259" key="4">
    <source>
        <dbReference type="PROSITE" id="PS51635"/>
    </source>
</evidence>
<proteinExistence type="predicted"/>
<evidence type="ECO:0000256" key="1">
    <source>
        <dbReference type="ARBA" id="ARBA00023098"/>
    </source>
</evidence>
<feature type="domain" description="PNPLA" evidence="4">
    <location>
        <begin position="62"/>
        <end position="256"/>
    </location>
</feature>
<dbReference type="SUPFAM" id="SSF52151">
    <property type="entry name" value="FabD/lysophospholipase-like"/>
    <property type="match status" value="1"/>
</dbReference>
<dbReference type="GO" id="GO:0016787">
    <property type="term" value="F:hydrolase activity"/>
    <property type="evidence" value="ECO:0007669"/>
    <property type="project" value="UniProtKB-UniRule"/>
</dbReference>
<feature type="short sequence motif" description="DGA/G" evidence="2">
    <location>
        <begin position="238"/>
        <end position="240"/>
    </location>
</feature>
<dbReference type="AlphaFoldDB" id="B0SVV6"/>
<dbReference type="eggNOG" id="COG1752">
    <property type="taxonomic scope" value="Bacteria"/>
</dbReference>
<dbReference type="EMBL" id="CP000927">
    <property type="protein sequence ID" value="ABZ71574.1"/>
    <property type="molecule type" value="Genomic_DNA"/>
</dbReference>
<keyword evidence="1 2" id="KW-0443">Lipid metabolism</keyword>
<feature type="short sequence motif" description="GXSXG" evidence="2">
    <location>
        <begin position="95"/>
        <end position="99"/>
    </location>
</feature>
<dbReference type="STRING" id="366602.Caul_2447"/>
<gene>
    <name evidence="5" type="ordered locus">Caul_2447</name>
</gene>
<keyword evidence="2" id="KW-0442">Lipid degradation</keyword>
<dbReference type="InterPro" id="IPR016035">
    <property type="entry name" value="Acyl_Trfase/lysoPLipase"/>
</dbReference>
<evidence type="ECO:0000256" key="2">
    <source>
        <dbReference type="PROSITE-ProRule" id="PRU01161"/>
    </source>
</evidence>
<feature type="region of interest" description="Disordered" evidence="3">
    <location>
        <begin position="1"/>
        <end position="20"/>
    </location>
</feature>
<evidence type="ECO:0000256" key="3">
    <source>
        <dbReference type="SAM" id="MobiDB-lite"/>
    </source>
</evidence>
<dbReference type="InterPro" id="IPR002641">
    <property type="entry name" value="PNPLA_dom"/>
</dbReference>
<sequence length="375" mass="39182">MSKSWMKQLGRTDAPPPGVAAEPAGFPKVRFINGAAQDDPVWLFGGLSPGDPSAPAQNLNVLALSGGGAGGAFGAGALVGLTETGTRPIFDLVTGVSTGAFIAPFAFLGSTWDHRLADAYCDGHAADLLALKGLRPGASLFGAEPLTNLVERHIDAPLLEAVGAAHLAGRRLFVATANLDTEATSIWDMGAIASQGGEAGLTLFRDILVASASLPGLFPPKMIAVESEGRRYEEMHVDGGTISPLFVTPEPLTFARPSGWSDRAVDVYALVNTTLNGGATTTSMNVIPILMRSFELMLKTSYRNALRTVAAFCEINGFALHTACIPAELGGVSMLRFEEPAMIDMFERGVRAAREGQLWSTVAAPAESSRPAAAS</sequence>
<organism evidence="5">
    <name type="scientific">Caulobacter sp. (strain K31)</name>
    <dbReference type="NCBI Taxonomy" id="366602"/>
    <lineage>
        <taxon>Bacteria</taxon>
        <taxon>Pseudomonadati</taxon>
        <taxon>Pseudomonadota</taxon>
        <taxon>Alphaproteobacteria</taxon>
        <taxon>Caulobacterales</taxon>
        <taxon>Caulobacteraceae</taxon>
        <taxon>Caulobacter</taxon>
    </lineage>
</organism>
<dbReference type="PROSITE" id="PS51635">
    <property type="entry name" value="PNPLA"/>
    <property type="match status" value="1"/>
</dbReference>
<name>B0SVV6_CAUSK</name>
<feature type="active site" description="Nucleophile" evidence="2">
    <location>
        <position position="97"/>
    </location>
</feature>
<feature type="active site" description="Proton acceptor" evidence="2">
    <location>
        <position position="238"/>
    </location>
</feature>
<dbReference type="KEGG" id="cak:Caul_2447"/>